<evidence type="ECO:0000313" key="1">
    <source>
        <dbReference type="EMBL" id="CAB4922649.1"/>
    </source>
</evidence>
<reference evidence="1" key="1">
    <citation type="submission" date="2020-05" db="EMBL/GenBank/DDBJ databases">
        <authorList>
            <person name="Chiriac C."/>
            <person name="Salcher M."/>
            <person name="Ghai R."/>
            <person name="Kavagutti S V."/>
        </authorList>
    </citation>
    <scope>NUCLEOTIDE SEQUENCE</scope>
</reference>
<dbReference type="EMBL" id="CAFBMW010000004">
    <property type="protein sequence ID" value="CAB4922649.1"/>
    <property type="molecule type" value="Genomic_DNA"/>
</dbReference>
<protein>
    <submittedName>
        <fullName evidence="1">Unannotated protein</fullName>
    </submittedName>
</protein>
<gene>
    <name evidence="1" type="ORF">UFOPK3662_00717</name>
</gene>
<accession>A0A6J7HY66</accession>
<dbReference type="AlphaFoldDB" id="A0A6J7HY66"/>
<sequence>MTHDFVAPRDWPGAPDDLVKTQTGARLHVPACPHIGSDIRSATPTELEDLTVCTWCQAELDGQGRTYFGDLTEALRDFGVHVANQAKVREALQGVVHDVLWMPNSRSYVALGRDQRAVAWFGKTYAMPSRTDVVEFPDYASSGKDGMRLADEARGEVCGTHFVERSVTGECEMCA</sequence>
<organism evidence="1">
    <name type="scientific">freshwater metagenome</name>
    <dbReference type="NCBI Taxonomy" id="449393"/>
    <lineage>
        <taxon>unclassified sequences</taxon>
        <taxon>metagenomes</taxon>
        <taxon>ecological metagenomes</taxon>
    </lineage>
</organism>
<name>A0A6J7HY66_9ZZZZ</name>
<proteinExistence type="predicted"/>